<dbReference type="PANTHER" id="PTHR34071">
    <property type="entry name" value="5-NITROIMIDAZOLE ANTIBIOTICS RESISTANCE PROTEIN, NIMA-FAMILY-RELATED PROTEIN-RELATED"/>
    <property type="match status" value="1"/>
</dbReference>
<gene>
    <name evidence="1" type="ORF">DXB36_06810</name>
</gene>
<dbReference type="PANTHER" id="PTHR34071:SF2">
    <property type="entry name" value="FLAVIN-NUCLEOTIDE-BINDING PROTEIN"/>
    <property type="match status" value="1"/>
</dbReference>
<proteinExistence type="predicted"/>
<dbReference type="Pfam" id="PF12900">
    <property type="entry name" value="Pyridox_ox_2"/>
    <property type="match status" value="1"/>
</dbReference>
<evidence type="ECO:0000313" key="1">
    <source>
        <dbReference type="EMBL" id="RGN91865.1"/>
    </source>
</evidence>
<dbReference type="InterPro" id="IPR012349">
    <property type="entry name" value="Split_barrel_FMN-bd"/>
</dbReference>
<dbReference type="SUPFAM" id="SSF50475">
    <property type="entry name" value="FMN-binding split barrel"/>
    <property type="match status" value="1"/>
</dbReference>
<sequence length="176" mass="20526">MRNKSNEVKEFSEIVDIISRCDTIRIAMFDDPYPYIVPVNFGEEIIGDQVVFYIHTSYGGKKNDLLAKNPNIAFEMDCNHELYYRESNMSCNFRYESVVGTGRVEIVPEEEKEKALTLLMNHYHPESVKFNPKFVHITQCMKIVVNDMTAKRAMPKKDTPDYKVMQFQGEVRSPHM</sequence>
<comment type="caution">
    <text evidence="1">The sequence shown here is derived from an EMBL/GenBank/DDBJ whole genome shotgun (WGS) entry which is preliminary data.</text>
</comment>
<protein>
    <submittedName>
        <fullName evidence="1">Pyridoxamine 5'-phosphate oxidase family protein</fullName>
    </submittedName>
</protein>
<dbReference type="Gene3D" id="2.30.110.10">
    <property type="entry name" value="Electron Transport, Fmn-binding Protein, Chain A"/>
    <property type="match status" value="1"/>
</dbReference>
<dbReference type="EMBL" id="QSVB01000005">
    <property type="protein sequence ID" value="RGN91865.1"/>
    <property type="molecule type" value="Genomic_DNA"/>
</dbReference>
<name>A0A3E5ESA8_9FIRM</name>
<reference evidence="1 2" key="1">
    <citation type="submission" date="2018-08" db="EMBL/GenBank/DDBJ databases">
        <title>A genome reference for cultivated species of the human gut microbiota.</title>
        <authorList>
            <person name="Zou Y."/>
            <person name="Xue W."/>
            <person name="Luo G."/>
        </authorList>
    </citation>
    <scope>NUCLEOTIDE SEQUENCE [LARGE SCALE GENOMIC DNA]</scope>
    <source>
        <strain evidence="1 2">OM03-2</strain>
    </source>
</reference>
<dbReference type="Proteomes" id="UP000260841">
    <property type="component" value="Unassembled WGS sequence"/>
</dbReference>
<evidence type="ECO:0000313" key="2">
    <source>
        <dbReference type="Proteomes" id="UP000260841"/>
    </source>
</evidence>
<accession>A0A3E5ESA8</accession>
<dbReference type="InterPro" id="IPR024747">
    <property type="entry name" value="Pyridox_Oxase-rel"/>
</dbReference>
<dbReference type="RefSeq" id="WP_117606337.1">
    <property type="nucleotide sequence ID" value="NZ_QRWS01000008.1"/>
</dbReference>
<dbReference type="AlphaFoldDB" id="A0A3E5ESA8"/>
<organism evidence="1 2">
    <name type="scientific">Dorea formicigenerans</name>
    <dbReference type="NCBI Taxonomy" id="39486"/>
    <lineage>
        <taxon>Bacteria</taxon>
        <taxon>Bacillati</taxon>
        <taxon>Bacillota</taxon>
        <taxon>Clostridia</taxon>
        <taxon>Lachnospirales</taxon>
        <taxon>Lachnospiraceae</taxon>
        <taxon>Dorea</taxon>
    </lineage>
</organism>